<feature type="compositionally biased region" description="Polar residues" evidence="2">
    <location>
        <begin position="846"/>
        <end position="860"/>
    </location>
</feature>
<feature type="compositionally biased region" description="Basic and acidic residues" evidence="2">
    <location>
        <begin position="648"/>
        <end position="662"/>
    </location>
</feature>
<feature type="compositionally biased region" description="Basic and acidic residues" evidence="2">
    <location>
        <begin position="670"/>
        <end position="681"/>
    </location>
</feature>
<dbReference type="CDD" id="cd04497">
    <property type="entry name" value="hPOT1_OB1_like"/>
    <property type="match status" value="1"/>
</dbReference>
<feature type="coiled-coil region" evidence="1">
    <location>
        <begin position="584"/>
        <end position="620"/>
    </location>
</feature>
<feature type="compositionally biased region" description="Basic and acidic residues" evidence="2">
    <location>
        <begin position="725"/>
        <end position="737"/>
    </location>
</feature>
<keyword evidence="5" id="KW-1185">Reference proteome</keyword>
<feature type="region of interest" description="Disordered" evidence="2">
    <location>
        <begin position="1433"/>
        <end position="1465"/>
    </location>
</feature>
<feature type="domain" description="Telomeric single stranded DNA binding POT1/Cdc13" evidence="3">
    <location>
        <begin position="1270"/>
        <end position="1426"/>
    </location>
</feature>
<dbReference type="Gene3D" id="2.40.50.140">
    <property type="entry name" value="Nucleic acid-binding proteins"/>
    <property type="match status" value="1"/>
</dbReference>
<dbReference type="SMART" id="SM00976">
    <property type="entry name" value="Telo_bind"/>
    <property type="match status" value="1"/>
</dbReference>
<feature type="region of interest" description="Disordered" evidence="2">
    <location>
        <begin position="1061"/>
        <end position="1083"/>
    </location>
</feature>
<feature type="compositionally biased region" description="Basic and acidic residues" evidence="2">
    <location>
        <begin position="567"/>
        <end position="577"/>
    </location>
</feature>
<feature type="region of interest" description="Disordered" evidence="2">
    <location>
        <begin position="1097"/>
        <end position="1146"/>
    </location>
</feature>
<feature type="compositionally biased region" description="Polar residues" evidence="2">
    <location>
        <begin position="979"/>
        <end position="991"/>
    </location>
</feature>
<gene>
    <name evidence="4" type="ORF">EI97DRAFT_463947</name>
</gene>
<feature type="region of interest" description="Disordered" evidence="2">
    <location>
        <begin position="540"/>
        <end position="582"/>
    </location>
</feature>
<feature type="region of interest" description="Disordered" evidence="2">
    <location>
        <begin position="914"/>
        <end position="1029"/>
    </location>
</feature>
<evidence type="ECO:0000256" key="1">
    <source>
        <dbReference type="SAM" id="Coils"/>
    </source>
</evidence>
<dbReference type="EMBL" id="ML986485">
    <property type="protein sequence ID" value="KAF2279872.1"/>
    <property type="molecule type" value="Genomic_DNA"/>
</dbReference>
<evidence type="ECO:0000313" key="4">
    <source>
        <dbReference type="EMBL" id="KAF2279872.1"/>
    </source>
</evidence>
<accession>A0A6A6JTH7</accession>
<dbReference type="SUPFAM" id="SSF50249">
    <property type="entry name" value="Nucleic acid-binding proteins"/>
    <property type="match status" value="1"/>
</dbReference>
<reference evidence="4" key="1">
    <citation type="journal article" date="2020" name="Stud. Mycol.">
        <title>101 Dothideomycetes genomes: a test case for predicting lifestyles and emergence of pathogens.</title>
        <authorList>
            <person name="Haridas S."/>
            <person name="Albert R."/>
            <person name="Binder M."/>
            <person name="Bloem J."/>
            <person name="Labutti K."/>
            <person name="Salamov A."/>
            <person name="Andreopoulos B."/>
            <person name="Baker S."/>
            <person name="Barry K."/>
            <person name="Bills G."/>
            <person name="Bluhm B."/>
            <person name="Cannon C."/>
            <person name="Castanera R."/>
            <person name="Culley D."/>
            <person name="Daum C."/>
            <person name="Ezra D."/>
            <person name="Gonzalez J."/>
            <person name="Henrissat B."/>
            <person name="Kuo A."/>
            <person name="Liang C."/>
            <person name="Lipzen A."/>
            <person name="Lutzoni F."/>
            <person name="Magnuson J."/>
            <person name="Mondo S."/>
            <person name="Nolan M."/>
            <person name="Ohm R."/>
            <person name="Pangilinan J."/>
            <person name="Park H.-J."/>
            <person name="Ramirez L."/>
            <person name="Alfaro M."/>
            <person name="Sun H."/>
            <person name="Tritt A."/>
            <person name="Yoshinaga Y."/>
            <person name="Zwiers L.-H."/>
            <person name="Turgeon B."/>
            <person name="Goodwin S."/>
            <person name="Spatafora J."/>
            <person name="Crous P."/>
            <person name="Grigoriev I."/>
        </authorList>
    </citation>
    <scope>NUCLEOTIDE SEQUENCE</scope>
    <source>
        <strain evidence="4">CBS 379.55</strain>
    </source>
</reference>
<evidence type="ECO:0000256" key="2">
    <source>
        <dbReference type="SAM" id="MobiDB-lite"/>
    </source>
</evidence>
<dbReference type="OrthoDB" id="5363079at2759"/>
<feature type="compositionally biased region" description="Polar residues" evidence="2">
    <location>
        <begin position="237"/>
        <end position="250"/>
    </location>
</feature>
<dbReference type="InterPro" id="IPR012340">
    <property type="entry name" value="NA-bd_OB-fold"/>
</dbReference>
<feature type="compositionally biased region" description="Polar residues" evidence="2">
    <location>
        <begin position="424"/>
        <end position="443"/>
    </location>
</feature>
<feature type="compositionally biased region" description="Basic and acidic residues" evidence="2">
    <location>
        <begin position="702"/>
        <end position="711"/>
    </location>
</feature>
<feature type="compositionally biased region" description="Basic and acidic residues" evidence="2">
    <location>
        <begin position="338"/>
        <end position="348"/>
    </location>
</feature>
<feature type="compositionally biased region" description="Polar residues" evidence="2">
    <location>
        <begin position="1072"/>
        <end position="1081"/>
    </location>
</feature>
<dbReference type="InterPro" id="IPR011564">
    <property type="entry name" value="Telomer_end-bd_POT1/Cdc13"/>
</dbReference>
<evidence type="ECO:0000313" key="5">
    <source>
        <dbReference type="Proteomes" id="UP000800097"/>
    </source>
</evidence>
<feature type="compositionally biased region" description="Basic and acidic residues" evidence="2">
    <location>
        <begin position="281"/>
        <end position="308"/>
    </location>
</feature>
<sequence length="1465" mass="161567">MDHLPIAEVTPELSDLETKQIQAIVTLIWPFSSSTRQCAILLAEPDFRLRHRKGQVRVRFTGPSAKAIAETGVGIGDEVSLGLRGARFMEEDVGIVTPGRSIEWELSYSRTIVAEIRRKGSSIAKLDILDAAPTPTPGTPVRPEPMMTPLRATIALPDMNQRWSSPAFVKRARLSGGLSFEAGFDPLRRDLEDGPEKKRRRKSYRDWSVWQYVPRTPSPEKEEYNAEDDLSREESPSRSPQVLETPTSIRSPEHVESNTLPEIDLGSSSATDHGSEPVPGVREDHFIDAFPSKEAREESAKVDSRNADYYDLYAGPDEIPPDRYAYGGDTESDTEKDESDHEHGHPTHVDIGAIGSVNPKGDISLSTDHRSTMSRPLVNQKIRHEDVPLIEEPEDLPKPQDESTADGGAPDHVMPPPKLAPLHTSFQTPSETQLLTPVGQQPRSPVIMPQDSSTLPMPSPFPGDREGHSLPSYFDTSSASHLPNQEPASADLGIKNAQEAPREGESIVESSFWSSVNTNSNKTHESDFTDVRFPFGVDGAAFSHQKEPSPFPEPEEHEITASPKSPEVGDKPEHREELAEEVAEQIAEDVIEELREELQEDLTENENEELEHELREEFREEFVDDFAEDLEEHWPQSVQGAQSPLRDVSGKESEFPEAHTKEMSMVGEQDEPHQRGADSRTDVIMISSDTGPGVTDDASQDESGKDHRIADAGEQSMARLDTPGEPERHSRPDEQRETVTGVVGRFSPSRPTTEIVDLGSPSESETSDEEDVRIDRGSAMIKPSEPISRHSLQVERFASDSTTMREVSHTDMQQAFETLTPGVGEEADGPSSEAEPPSTVDMRIPQDQNTQTSQTPTQESYPLHPDIKMESVEEETAVHFPDSASLYEDAQSVSSASEQLLIAVPEGHKMGELQYKSVAASGPARNTRSRTKQSTSSVKGDVPSIQSDSRSRRSRTSNVSSNLKRDSRSTASPARETKSTSPYQTRSQSKMLSPAKPRPEERKSPRKKTGYTSESFRYSSPANEGASQLESFHYEYSEFPDSIFEPSQELGTLQGRFRNVRSVKDSEEGSLHSENSLTTMPMSDDNGGYGVPAYFNYSDPVQPTSPLGPPSGQRDLDDTTPKAGEGVHISTLPPSSSASPRLEGNKVSESVLQKSLLSSTMPITPDGTQGALSQSQGVLGQLEHTLPLSPQLTQKTSAVSFGDVPVITKHKITTHEESQTFESQPALVSQVSTPSIHSEDLSDSEYETETLLVGSLGPPSIGLSTPISYYTPLRDLTYFLNRSSQFHTSSDPDILALVTSATTPAKRAHKPPKHYGTTLHITDLSIFPDSTSVQIFRPFSSALPIAQEGDIILLRSFQVKSLNRKCMLVSGEESAWCVWRWGKPVWGVKKTQAFGEVRAREEVRGPAVEMGEGEWREVERLRGWWVGDVRGSVGEGKEGKEKRVVENTKTEEGRERVAINDADRN</sequence>
<organism evidence="4 5">
    <name type="scientific">Westerdykella ornata</name>
    <dbReference type="NCBI Taxonomy" id="318751"/>
    <lineage>
        <taxon>Eukaryota</taxon>
        <taxon>Fungi</taxon>
        <taxon>Dikarya</taxon>
        <taxon>Ascomycota</taxon>
        <taxon>Pezizomycotina</taxon>
        <taxon>Dothideomycetes</taxon>
        <taxon>Pleosporomycetidae</taxon>
        <taxon>Pleosporales</taxon>
        <taxon>Sporormiaceae</taxon>
        <taxon>Westerdykella</taxon>
    </lineage>
</organism>
<feature type="compositionally biased region" description="Basic and acidic residues" evidence="2">
    <location>
        <begin position="1435"/>
        <end position="1465"/>
    </location>
</feature>
<feature type="region of interest" description="Disordered" evidence="2">
    <location>
        <begin position="634"/>
        <end position="794"/>
    </location>
</feature>
<dbReference type="Pfam" id="PF02765">
    <property type="entry name" value="POT1"/>
    <property type="match status" value="1"/>
</dbReference>
<feature type="compositionally biased region" description="Basic and acidic residues" evidence="2">
    <location>
        <begin position="1062"/>
        <end position="1071"/>
    </location>
</feature>
<dbReference type="GeneID" id="54554569"/>
<dbReference type="RefSeq" id="XP_033657411.1">
    <property type="nucleotide sequence ID" value="XM_033801394.1"/>
</dbReference>
<feature type="region of interest" description="Disordered" evidence="2">
    <location>
        <begin position="217"/>
        <end position="507"/>
    </location>
</feature>
<proteinExistence type="predicted"/>
<dbReference type="GO" id="GO:0003677">
    <property type="term" value="F:DNA binding"/>
    <property type="evidence" value="ECO:0007669"/>
    <property type="project" value="InterPro"/>
</dbReference>
<feature type="region of interest" description="Disordered" evidence="2">
    <location>
        <begin position="818"/>
        <end position="864"/>
    </location>
</feature>
<protein>
    <recommendedName>
        <fullName evidence="3">Telomeric single stranded DNA binding POT1/Cdc13 domain-containing protein</fullName>
    </recommendedName>
</protein>
<feature type="compositionally biased region" description="Polar residues" evidence="2">
    <location>
        <begin position="474"/>
        <end position="487"/>
    </location>
</feature>
<feature type="compositionally biased region" description="Polar residues" evidence="2">
    <location>
        <begin position="1010"/>
        <end position="1029"/>
    </location>
</feature>
<keyword evidence="1" id="KW-0175">Coiled coil</keyword>
<dbReference type="GO" id="GO:0000723">
    <property type="term" value="P:telomere maintenance"/>
    <property type="evidence" value="ECO:0007669"/>
    <property type="project" value="InterPro"/>
</dbReference>
<evidence type="ECO:0000259" key="3">
    <source>
        <dbReference type="SMART" id="SM00976"/>
    </source>
</evidence>
<dbReference type="GO" id="GO:0000781">
    <property type="term" value="C:chromosome, telomeric region"/>
    <property type="evidence" value="ECO:0007669"/>
    <property type="project" value="InterPro"/>
</dbReference>
<dbReference type="Proteomes" id="UP000800097">
    <property type="component" value="Unassembled WGS sequence"/>
</dbReference>
<name>A0A6A6JTH7_WESOR</name>